<dbReference type="Pfam" id="PF22725">
    <property type="entry name" value="GFO_IDH_MocA_C3"/>
    <property type="match status" value="1"/>
</dbReference>
<dbReference type="Gene3D" id="3.40.50.720">
    <property type="entry name" value="NAD(P)-binding Rossmann-like Domain"/>
    <property type="match status" value="1"/>
</dbReference>
<dbReference type="PANTHER" id="PTHR43249:SF1">
    <property type="entry name" value="D-GLUCOSIDE 3-DEHYDROGENASE"/>
    <property type="match status" value="1"/>
</dbReference>
<accession>A0ABS7HTX1</accession>
<gene>
    <name evidence="4" type="ORF">JNB62_18450</name>
</gene>
<evidence type="ECO:0000256" key="1">
    <source>
        <dbReference type="ARBA" id="ARBA00023027"/>
    </source>
</evidence>
<sequence>MAGLRVAVIGCGDISAVHLGAIAQTADAELVAVCDVDDERLAAAVSTTGAAGYRDHRVLMDERRPDVVHITTPHAAHADIAVDALERGIHVVLEKPLAHDRASGHRVVAAAAASTARIAVCFQNRYNATSRRAYEILASGELGRVLGATATVMWWRPAEYYRARPWRGTWAGSGGGLMMNQAIHTLDLVQWLVGDVAGVTGSAGTRVLADTIEVEDTADLVLTHADGARSVFFATLANTTNAPITVDITAEHGSLSIRGGLTVTRADGSVEVIPETALGSGQRAYWGRSHVDLIQDFYRSVAAAEPFWIDAAEAQKTLDIIQDLYDQTYPVRPVRIAERSTFS</sequence>
<dbReference type="InterPro" id="IPR052515">
    <property type="entry name" value="Gfo/Idh/MocA_Oxidoreductase"/>
</dbReference>
<feature type="domain" description="GFO/IDH/MocA-like oxidoreductase" evidence="3">
    <location>
        <begin position="131"/>
        <end position="255"/>
    </location>
</feature>
<dbReference type="Proteomes" id="UP001196843">
    <property type="component" value="Unassembled WGS sequence"/>
</dbReference>
<keyword evidence="5" id="KW-1185">Reference proteome</keyword>
<dbReference type="SUPFAM" id="SSF51735">
    <property type="entry name" value="NAD(P)-binding Rossmann-fold domains"/>
    <property type="match status" value="1"/>
</dbReference>
<evidence type="ECO:0000313" key="5">
    <source>
        <dbReference type="Proteomes" id="UP001196843"/>
    </source>
</evidence>
<keyword evidence="1" id="KW-0520">NAD</keyword>
<dbReference type="EMBL" id="JAEUAW010000023">
    <property type="protein sequence ID" value="MBW9095665.1"/>
    <property type="molecule type" value="Genomic_DNA"/>
</dbReference>
<dbReference type="Pfam" id="PF01408">
    <property type="entry name" value="GFO_IDH_MocA"/>
    <property type="match status" value="1"/>
</dbReference>
<evidence type="ECO:0000259" key="3">
    <source>
        <dbReference type="Pfam" id="PF22725"/>
    </source>
</evidence>
<comment type="caution">
    <text evidence="4">The sequence shown here is derived from an EMBL/GenBank/DDBJ whole genome shotgun (WGS) entry which is preliminary data.</text>
</comment>
<evidence type="ECO:0000259" key="2">
    <source>
        <dbReference type="Pfam" id="PF01408"/>
    </source>
</evidence>
<dbReference type="Gene3D" id="3.30.360.10">
    <property type="entry name" value="Dihydrodipicolinate Reductase, domain 2"/>
    <property type="match status" value="1"/>
</dbReference>
<dbReference type="PANTHER" id="PTHR43249">
    <property type="entry name" value="UDP-N-ACETYL-2-AMINO-2-DEOXY-D-GLUCURONATE OXIDASE"/>
    <property type="match status" value="1"/>
</dbReference>
<dbReference type="InterPro" id="IPR000683">
    <property type="entry name" value="Gfo/Idh/MocA-like_OxRdtase_N"/>
</dbReference>
<evidence type="ECO:0000313" key="4">
    <source>
        <dbReference type="EMBL" id="MBW9095665.1"/>
    </source>
</evidence>
<feature type="domain" description="Gfo/Idh/MocA-like oxidoreductase N-terminal" evidence="2">
    <location>
        <begin position="4"/>
        <end position="120"/>
    </location>
</feature>
<dbReference type="RefSeq" id="WP_220302343.1">
    <property type="nucleotide sequence ID" value="NZ_JAEUAW010000023.1"/>
</dbReference>
<proteinExistence type="predicted"/>
<dbReference type="SUPFAM" id="SSF55347">
    <property type="entry name" value="Glyceraldehyde-3-phosphate dehydrogenase-like, C-terminal domain"/>
    <property type="match status" value="1"/>
</dbReference>
<protein>
    <submittedName>
        <fullName evidence="4">Gfo/Idh/MocA family oxidoreductase</fullName>
    </submittedName>
</protein>
<organism evidence="4 5">
    <name type="scientific">Microbacterium jejuense</name>
    <dbReference type="NCBI Taxonomy" id="1263637"/>
    <lineage>
        <taxon>Bacteria</taxon>
        <taxon>Bacillati</taxon>
        <taxon>Actinomycetota</taxon>
        <taxon>Actinomycetes</taxon>
        <taxon>Micrococcales</taxon>
        <taxon>Microbacteriaceae</taxon>
        <taxon>Microbacterium</taxon>
    </lineage>
</organism>
<name>A0ABS7HTX1_9MICO</name>
<dbReference type="InterPro" id="IPR036291">
    <property type="entry name" value="NAD(P)-bd_dom_sf"/>
</dbReference>
<dbReference type="InterPro" id="IPR055170">
    <property type="entry name" value="GFO_IDH_MocA-like_dom"/>
</dbReference>
<reference evidence="4 5" key="1">
    <citation type="journal article" date="2021" name="MBio">
        <title>Poor Competitiveness of Bradyrhizobium in Pigeon Pea Root Colonization in Indian Soils.</title>
        <authorList>
            <person name="Chalasani D."/>
            <person name="Basu A."/>
            <person name="Pullabhotla S.V.S.R.N."/>
            <person name="Jorrin B."/>
            <person name="Neal A.L."/>
            <person name="Poole P.S."/>
            <person name="Podile A.R."/>
            <person name="Tkacz A."/>
        </authorList>
    </citation>
    <scope>NUCLEOTIDE SEQUENCE [LARGE SCALE GENOMIC DNA]</scope>
    <source>
        <strain evidence="4 5">HU14</strain>
    </source>
</reference>